<dbReference type="EMBL" id="MT141440">
    <property type="protein sequence ID" value="QJA61394.1"/>
    <property type="molecule type" value="Genomic_DNA"/>
</dbReference>
<accession>A0A6M3IVM2</accession>
<proteinExistence type="predicted"/>
<protein>
    <submittedName>
        <fullName evidence="1">Uncharacterized protein</fullName>
    </submittedName>
</protein>
<evidence type="ECO:0000313" key="2">
    <source>
        <dbReference type="EMBL" id="QJA77137.1"/>
    </source>
</evidence>
<dbReference type="AlphaFoldDB" id="A0A6M3IVM2"/>
<reference evidence="1" key="1">
    <citation type="submission" date="2020-03" db="EMBL/GenBank/DDBJ databases">
        <title>The deep terrestrial virosphere.</title>
        <authorList>
            <person name="Holmfeldt K."/>
            <person name="Nilsson E."/>
            <person name="Simone D."/>
            <person name="Lopez-Fernandez M."/>
            <person name="Wu X."/>
            <person name="de Brujin I."/>
            <person name="Lundin D."/>
            <person name="Andersson A."/>
            <person name="Bertilsson S."/>
            <person name="Dopson M."/>
        </authorList>
    </citation>
    <scope>NUCLEOTIDE SEQUENCE</scope>
    <source>
        <strain evidence="2">MM415A01359</strain>
        <strain evidence="1">MM415B00949</strain>
    </source>
</reference>
<sequence>MYRDDIREKKEWTKFLVSEESKRRYREKSDRNKSIVFVYLGDKWDIDTLGNLVRREGYHYGQEKKRARSSREN</sequence>
<dbReference type="EMBL" id="MT142265">
    <property type="protein sequence ID" value="QJA77137.1"/>
    <property type="molecule type" value="Genomic_DNA"/>
</dbReference>
<organism evidence="1">
    <name type="scientific">viral metagenome</name>
    <dbReference type="NCBI Taxonomy" id="1070528"/>
    <lineage>
        <taxon>unclassified sequences</taxon>
        <taxon>metagenomes</taxon>
        <taxon>organismal metagenomes</taxon>
    </lineage>
</organism>
<gene>
    <name evidence="2" type="ORF">MM415A01359_0008</name>
    <name evidence="1" type="ORF">MM415B00949_0018</name>
</gene>
<name>A0A6M3IVM2_9ZZZZ</name>
<evidence type="ECO:0000313" key="1">
    <source>
        <dbReference type="EMBL" id="QJA61394.1"/>
    </source>
</evidence>